<dbReference type="Pfam" id="PF26633">
    <property type="entry name" value="DUF8206"/>
    <property type="match status" value="1"/>
</dbReference>
<dbReference type="GO" id="GO:0005525">
    <property type="term" value="F:GTP binding"/>
    <property type="evidence" value="ECO:0007669"/>
    <property type="project" value="InterPro"/>
</dbReference>
<evidence type="ECO:0008006" key="10">
    <source>
        <dbReference type="Google" id="ProtNLM"/>
    </source>
</evidence>
<evidence type="ECO:0000256" key="3">
    <source>
        <dbReference type="SAM" id="Coils"/>
    </source>
</evidence>
<evidence type="ECO:0000256" key="1">
    <source>
        <dbReference type="ARBA" id="ARBA00008535"/>
    </source>
</evidence>
<evidence type="ECO:0000259" key="5">
    <source>
        <dbReference type="Pfam" id="PF04548"/>
    </source>
</evidence>
<feature type="domain" description="DUF8206" evidence="6">
    <location>
        <begin position="385"/>
        <end position="431"/>
    </location>
</feature>
<evidence type="ECO:0000259" key="6">
    <source>
        <dbReference type="Pfam" id="PF26633"/>
    </source>
</evidence>
<feature type="coiled-coil region" evidence="3">
    <location>
        <begin position="466"/>
        <end position="500"/>
    </location>
</feature>
<keyword evidence="4" id="KW-0732">Signal</keyword>
<dbReference type="Proteomes" id="UP000663891">
    <property type="component" value="Unassembled WGS sequence"/>
</dbReference>
<dbReference type="PANTHER" id="PTHR32046">
    <property type="entry name" value="G DOMAIN-CONTAINING PROTEIN"/>
    <property type="match status" value="1"/>
</dbReference>
<dbReference type="InterPro" id="IPR006703">
    <property type="entry name" value="G_AIG1"/>
</dbReference>
<dbReference type="InterPro" id="IPR027417">
    <property type="entry name" value="P-loop_NTPase"/>
</dbReference>
<evidence type="ECO:0000256" key="2">
    <source>
        <dbReference type="ARBA" id="ARBA00022741"/>
    </source>
</evidence>
<dbReference type="Gene3D" id="3.40.50.300">
    <property type="entry name" value="P-loop containing nucleotide triphosphate hydrolases"/>
    <property type="match status" value="1"/>
</dbReference>
<feature type="signal peptide" evidence="4">
    <location>
        <begin position="1"/>
        <end position="22"/>
    </location>
</feature>
<name>A0A815CKX6_9BILA</name>
<proteinExistence type="inferred from homology"/>
<comment type="caution">
    <text evidence="7">The sequence shown here is derived from an EMBL/GenBank/DDBJ whole genome shotgun (WGS) entry which is preliminary data.</text>
</comment>
<dbReference type="AlphaFoldDB" id="A0A815CKX6"/>
<sequence length="565" mass="65263">MFISVKFVVYVLLAHLVVNTDASFWDSIKKTAGKLKEAIVNLQRWGSAKIDQFAAGLSFNKHAPYNIVLIGQTGSGKTALLNLLMNINSIVDLKNNQQTMHNLQLYNNITLEMVTDEKNMSSKTAACQQYPTKFGDYALTIVDTPGFGDSRGPDFDVNHTKNIVAAIKDLNYIHCIVLVINGREARMTATLKYVLEQIFVIMPSTVQNNIVVVFTNVDDIFNLNFKIGSLSEYVRTDVKHYWLIENPICKLEKLQKHDVQSRLNQERVFKDDIVASLERSFAQTTQTIIDMYKTISSFKPVSSNEFQKLYDLKEKIEQKYLELTSKHQQLIKDDQRLTDFQNEILLYNDRKLKFMDFNKTEIVQKTSLEKTTNHNTLCAHGGCFHNCHLECYLPLTLERGHDIFKGCTAMDSTGLVCKVCGHSYKDHYHVKSQWITKNETKHYIDDASLASFNLAKNDEERAQIALDSTTKQLNIIRQEIKQLQRDLFELLKEYENIGLRKNYLHMLQSQLDYATITIKNYHNSHDDDIYKGLTRWKEDLELKIKFFENDSYETSVKGHHSKTEL</sequence>
<protein>
    <recommendedName>
        <fullName evidence="10">AIG1-type G domain-containing protein</fullName>
    </recommendedName>
</protein>
<dbReference type="SUPFAM" id="SSF52540">
    <property type="entry name" value="P-loop containing nucleoside triphosphate hydrolases"/>
    <property type="match status" value="1"/>
</dbReference>
<keyword evidence="3" id="KW-0175">Coiled coil</keyword>
<organism evidence="7 9">
    <name type="scientific">Adineta steineri</name>
    <dbReference type="NCBI Taxonomy" id="433720"/>
    <lineage>
        <taxon>Eukaryota</taxon>
        <taxon>Metazoa</taxon>
        <taxon>Spiralia</taxon>
        <taxon>Gnathifera</taxon>
        <taxon>Rotifera</taxon>
        <taxon>Eurotatoria</taxon>
        <taxon>Bdelloidea</taxon>
        <taxon>Adinetida</taxon>
        <taxon>Adinetidae</taxon>
        <taxon>Adineta</taxon>
    </lineage>
</organism>
<feature type="domain" description="AIG1-type G" evidence="5">
    <location>
        <begin position="66"/>
        <end position="236"/>
    </location>
</feature>
<dbReference type="PANTHER" id="PTHR32046:SF12">
    <property type="entry name" value="AIG1-TYPE G DOMAIN-CONTAINING PROTEIN"/>
    <property type="match status" value="1"/>
</dbReference>
<dbReference type="Pfam" id="PF04548">
    <property type="entry name" value="AIG1"/>
    <property type="match status" value="1"/>
</dbReference>
<evidence type="ECO:0000313" key="7">
    <source>
        <dbReference type="EMBL" id="CAF1285059.1"/>
    </source>
</evidence>
<gene>
    <name evidence="8" type="ORF">OKA104_LOCUS37532</name>
    <name evidence="7" type="ORF">VCS650_LOCUS30182</name>
</gene>
<dbReference type="Proteomes" id="UP000663881">
    <property type="component" value="Unassembled WGS sequence"/>
</dbReference>
<dbReference type="EMBL" id="CAJOAY010006321">
    <property type="protein sequence ID" value="CAF4136770.1"/>
    <property type="molecule type" value="Genomic_DNA"/>
</dbReference>
<accession>A0A815CKX6</accession>
<dbReference type="InterPro" id="IPR058519">
    <property type="entry name" value="DUF8206"/>
</dbReference>
<reference evidence="7" key="1">
    <citation type="submission" date="2021-02" db="EMBL/GenBank/DDBJ databases">
        <authorList>
            <person name="Nowell W R."/>
        </authorList>
    </citation>
    <scope>NUCLEOTIDE SEQUENCE</scope>
</reference>
<evidence type="ECO:0000313" key="9">
    <source>
        <dbReference type="Proteomes" id="UP000663891"/>
    </source>
</evidence>
<evidence type="ECO:0000313" key="8">
    <source>
        <dbReference type="EMBL" id="CAF4136770.1"/>
    </source>
</evidence>
<dbReference type="OrthoDB" id="8954335at2759"/>
<feature type="chain" id="PRO_5035605489" description="AIG1-type G domain-containing protein" evidence="4">
    <location>
        <begin position="23"/>
        <end position="565"/>
    </location>
</feature>
<keyword evidence="2" id="KW-0547">Nucleotide-binding</keyword>
<comment type="similarity">
    <text evidence="1">Belongs to the TRAFAC class TrmE-Era-EngA-EngB-Septin-like GTPase superfamily. AIG1/Toc34/Toc159-like paraseptin GTPase family. IAN subfamily.</text>
</comment>
<dbReference type="EMBL" id="CAJNON010000484">
    <property type="protein sequence ID" value="CAF1285059.1"/>
    <property type="molecule type" value="Genomic_DNA"/>
</dbReference>
<evidence type="ECO:0000256" key="4">
    <source>
        <dbReference type="SAM" id="SignalP"/>
    </source>
</evidence>